<evidence type="ECO:0000256" key="1">
    <source>
        <dbReference type="ARBA" id="ARBA00004651"/>
    </source>
</evidence>
<feature type="transmembrane region" description="Helical" evidence="7">
    <location>
        <begin position="356"/>
        <end position="376"/>
    </location>
</feature>
<keyword evidence="11" id="KW-1185">Reference proteome</keyword>
<sequence length="393" mass="42485">MRLTEIFRSVIANLASNKFRLFLTTLGIIVGSATIVLVISIGSGGQKSVEEQFSRLNADIITVMGGRESNLEISDDDLEYIRENSTLLKNSEIFYQGNVSVSAGYEDFSGSALGVHENFSNINNFVVEYGNFIEEENVDKREKKAVLGSEVASSLFENSSDAVGETLKIKGRRYLIVGVLKQNGKMVGFSSADEAIFFPYSTYESYIAGKKSKAAIMLQASSVQETSDLNTEVTDILNKEYASTGGNPFMIRDAGSALTSAKESASLMTILLTSVAVIVLVVGGIGIMNVLFVSVKERTKEIGILKALGAKRKDILLIFLFESIAISVIGGTLGIGISFIAVPLMKYTSIPVIPSFDAYILAALFSLVTGVFFGYYPALSASKLKPIDALRYE</sequence>
<dbReference type="EMBL" id="AP028654">
    <property type="protein sequence ID" value="BEP28422.1"/>
    <property type="molecule type" value="Genomic_DNA"/>
</dbReference>
<dbReference type="GO" id="GO:0022857">
    <property type="term" value="F:transmembrane transporter activity"/>
    <property type="evidence" value="ECO:0007669"/>
    <property type="project" value="TreeGrafter"/>
</dbReference>
<protein>
    <submittedName>
        <fullName evidence="10">ABC transporter permease</fullName>
    </submittedName>
</protein>
<dbReference type="InterPro" id="IPR003838">
    <property type="entry name" value="ABC3_permease_C"/>
</dbReference>
<keyword evidence="5 7" id="KW-0472">Membrane</keyword>
<dbReference type="Pfam" id="PF12704">
    <property type="entry name" value="MacB_PCD"/>
    <property type="match status" value="1"/>
</dbReference>
<feature type="transmembrane region" description="Helical" evidence="7">
    <location>
        <begin position="21"/>
        <end position="42"/>
    </location>
</feature>
<dbReference type="Pfam" id="PF02687">
    <property type="entry name" value="FtsX"/>
    <property type="match status" value="1"/>
</dbReference>
<feature type="domain" description="MacB-like periplasmic core" evidence="9">
    <location>
        <begin position="22"/>
        <end position="235"/>
    </location>
</feature>
<feature type="transmembrane region" description="Helical" evidence="7">
    <location>
        <begin position="267"/>
        <end position="294"/>
    </location>
</feature>
<dbReference type="PANTHER" id="PTHR30572:SF4">
    <property type="entry name" value="ABC TRANSPORTER PERMEASE YTRF"/>
    <property type="match status" value="1"/>
</dbReference>
<comment type="subcellular location">
    <subcellularLocation>
        <location evidence="1">Cell membrane</location>
        <topology evidence="1">Multi-pass membrane protein</topology>
    </subcellularLocation>
</comment>
<gene>
    <name evidence="10" type="ORF">HLPR_07530</name>
</gene>
<evidence type="ECO:0000259" key="9">
    <source>
        <dbReference type="Pfam" id="PF12704"/>
    </source>
</evidence>
<organism evidence="10 11">
    <name type="scientific">Helicovermis profundi</name>
    <dbReference type="NCBI Taxonomy" id="3065157"/>
    <lineage>
        <taxon>Bacteria</taxon>
        <taxon>Bacillati</taxon>
        <taxon>Bacillota</taxon>
        <taxon>Clostridia</taxon>
        <taxon>Helicovermis</taxon>
    </lineage>
</organism>
<dbReference type="RefSeq" id="WP_338536742.1">
    <property type="nucleotide sequence ID" value="NZ_AP028654.1"/>
</dbReference>
<dbReference type="InterPro" id="IPR050250">
    <property type="entry name" value="Macrolide_Exporter_MacB"/>
</dbReference>
<keyword evidence="4 7" id="KW-1133">Transmembrane helix</keyword>
<keyword evidence="2" id="KW-1003">Cell membrane</keyword>
<feature type="transmembrane region" description="Helical" evidence="7">
    <location>
        <begin position="315"/>
        <end position="344"/>
    </location>
</feature>
<dbReference type="PANTHER" id="PTHR30572">
    <property type="entry name" value="MEMBRANE COMPONENT OF TRANSPORTER-RELATED"/>
    <property type="match status" value="1"/>
</dbReference>
<dbReference type="GO" id="GO:0005886">
    <property type="term" value="C:plasma membrane"/>
    <property type="evidence" value="ECO:0007669"/>
    <property type="project" value="UniProtKB-SubCell"/>
</dbReference>
<comment type="similarity">
    <text evidence="6">Belongs to the ABC-4 integral membrane protein family.</text>
</comment>
<keyword evidence="3 7" id="KW-0812">Transmembrane</keyword>
<evidence type="ECO:0000256" key="3">
    <source>
        <dbReference type="ARBA" id="ARBA00022692"/>
    </source>
</evidence>
<dbReference type="InterPro" id="IPR025857">
    <property type="entry name" value="MacB_PCD"/>
</dbReference>
<dbReference type="Proteomes" id="UP001321786">
    <property type="component" value="Chromosome"/>
</dbReference>
<dbReference type="KEGG" id="hprf:HLPR_07530"/>
<proteinExistence type="inferred from homology"/>
<evidence type="ECO:0000256" key="4">
    <source>
        <dbReference type="ARBA" id="ARBA00022989"/>
    </source>
</evidence>
<evidence type="ECO:0000259" key="8">
    <source>
        <dbReference type="Pfam" id="PF02687"/>
    </source>
</evidence>
<dbReference type="AlphaFoldDB" id="A0AAU9E9G3"/>
<evidence type="ECO:0000256" key="2">
    <source>
        <dbReference type="ARBA" id="ARBA00022475"/>
    </source>
</evidence>
<evidence type="ECO:0000256" key="7">
    <source>
        <dbReference type="SAM" id="Phobius"/>
    </source>
</evidence>
<evidence type="ECO:0000313" key="10">
    <source>
        <dbReference type="EMBL" id="BEP28422.1"/>
    </source>
</evidence>
<evidence type="ECO:0000256" key="5">
    <source>
        <dbReference type="ARBA" id="ARBA00023136"/>
    </source>
</evidence>
<accession>A0AAU9E9G3</accession>
<reference evidence="10 11" key="1">
    <citation type="submission" date="2023-08" db="EMBL/GenBank/DDBJ databases">
        <title>Helicovermis profunda gen. nov., sp. nov., a novel mesophilic, fermentative bacterium within the Bacillota from a deep-sea hydrothermal vent chimney.</title>
        <authorList>
            <person name="Miyazaki U."/>
            <person name="Mizutani D."/>
            <person name="Hashimoto Y."/>
            <person name="Tame A."/>
            <person name="Sawayama S."/>
            <person name="Miyazaki J."/>
            <person name="Takai K."/>
            <person name="Nakagawa S."/>
        </authorList>
    </citation>
    <scope>NUCLEOTIDE SEQUENCE [LARGE SCALE GENOMIC DNA]</scope>
    <source>
        <strain evidence="10 11">S502</strain>
    </source>
</reference>
<evidence type="ECO:0000256" key="6">
    <source>
        <dbReference type="ARBA" id="ARBA00038076"/>
    </source>
</evidence>
<evidence type="ECO:0000313" key="11">
    <source>
        <dbReference type="Proteomes" id="UP001321786"/>
    </source>
</evidence>
<feature type="domain" description="ABC3 transporter permease C-terminal" evidence="8">
    <location>
        <begin position="274"/>
        <end position="386"/>
    </location>
</feature>
<name>A0AAU9E9G3_9FIRM</name>